<comment type="caution">
    <text evidence="1">The sequence shown here is derived from an EMBL/GenBank/DDBJ whole genome shotgun (WGS) entry which is preliminary data.</text>
</comment>
<dbReference type="EMBL" id="CM037158">
    <property type="protein sequence ID" value="KAH7850582.1"/>
    <property type="molecule type" value="Genomic_DNA"/>
</dbReference>
<name>A0ACB7YAP3_9ERIC</name>
<reference evidence="1 2" key="1">
    <citation type="journal article" date="2021" name="Hortic Res">
        <title>High-quality reference genome and annotation aids understanding of berry development for evergreen blueberry (Vaccinium darrowii).</title>
        <authorList>
            <person name="Yu J."/>
            <person name="Hulse-Kemp A.M."/>
            <person name="Babiker E."/>
            <person name="Staton M."/>
        </authorList>
    </citation>
    <scope>NUCLEOTIDE SEQUENCE [LARGE SCALE GENOMIC DNA]</scope>
    <source>
        <strain evidence="2">cv. NJ 8807/NJ 8810</strain>
        <tissue evidence="1">Young leaf</tissue>
    </source>
</reference>
<proteinExistence type="predicted"/>
<keyword evidence="2" id="KW-1185">Reference proteome</keyword>
<dbReference type="Proteomes" id="UP000828048">
    <property type="component" value="Chromosome 8"/>
</dbReference>
<protein>
    <submittedName>
        <fullName evidence="1">Uncharacterized protein</fullName>
    </submittedName>
</protein>
<organism evidence="1 2">
    <name type="scientific">Vaccinium darrowii</name>
    <dbReference type="NCBI Taxonomy" id="229202"/>
    <lineage>
        <taxon>Eukaryota</taxon>
        <taxon>Viridiplantae</taxon>
        <taxon>Streptophyta</taxon>
        <taxon>Embryophyta</taxon>
        <taxon>Tracheophyta</taxon>
        <taxon>Spermatophyta</taxon>
        <taxon>Magnoliopsida</taxon>
        <taxon>eudicotyledons</taxon>
        <taxon>Gunneridae</taxon>
        <taxon>Pentapetalae</taxon>
        <taxon>asterids</taxon>
        <taxon>Ericales</taxon>
        <taxon>Ericaceae</taxon>
        <taxon>Vaccinioideae</taxon>
        <taxon>Vaccinieae</taxon>
        <taxon>Vaccinium</taxon>
    </lineage>
</organism>
<evidence type="ECO:0000313" key="2">
    <source>
        <dbReference type="Proteomes" id="UP000828048"/>
    </source>
</evidence>
<gene>
    <name evidence="1" type="ORF">Vadar_000181</name>
</gene>
<sequence>MAASPCSSKPHIVLFPFMAKGHTIPLLHLARRLLHRNTTVTVFTSPANRPFISDSLSDTDASIVELPFPQNIDGVPAGVESTDKLPFMSLFLPFASATKHMQPNFEESLDTLPYITCIISDGFLWWTQQSATKFGIPRLVFYGWNNYAQNMNRSVLGNGLLSGPQLDDEPFVVTVFPWVKLTRNDFDEPFNSREPKGPYVDFIMQLNMAASKSYGQIMNSFYELEPLYVDYWNRECGLKAWCVGPFCLAKLPKTEPEPHQKPTRLRWLDQNLAKGNSVLYIAFGSQVDISSQQLREIVVGLEESRVNFLWVRKKSESELDDGFEDRVKERGLVVREWVDQRAILEHASIQGFLSHCGWNSVLESICAKVPILAWPMMAEQPLNARFVVEEIKVGLRVETRNGSVRGFVKSEGLKKTVRELMEGEMGKEVRKTVKEVGEAAKKAVEEGGSSWHNLNQLIDELQALRNGS</sequence>
<accession>A0ACB7YAP3</accession>
<evidence type="ECO:0000313" key="1">
    <source>
        <dbReference type="EMBL" id="KAH7850582.1"/>
    </source>
</evidence>